<evidence type="ECO:0000256" key="3">
    <source>
        <dbReference type="SAM" id="MobiDB-lite"/>
    </source>
</evidence>
<evidence type="ECO:0000256" key="1">
    <source>
        <dbReference type="PROSITE-ProRule" id="PRU00047"/>
    </source>
</evidence>
<dbReference type="PROSITE" id="PS50158">
    <property type="entry name" value="ZF_CCHC"/>
    <property type="match status" value="1"/>
</dbReference>
<organism evidence="5 6">
    <name type="scientific">Thalictrum thalictroides</name>
    <name type="common">Rue-anemone</name>
    <name type="synonym">Anemone thalictroides</name>
    <dbReference type="NCBI Taxonomy" id="46969"/>
    <lineage>
        <taxon>Eukaryota</taxon>
        <taxon>Viridiplantae</taxon>
        <taxon>Streptophyta</taxon>
        <taxon>Embryophyta</taxon>
        <taxon>Tracheophyta</taxon>
        <taxon>Spermatophyta</taxon>
        <taxon>Magnoliopsida</taxon>
        <taxon>Ranunculales</taxon>
        <taxon>Ranunculaceae</taxon>
        <taxon>Thalictroideae</taxon>
        <taxon>Thalictrum</taxon>
    </lineage>
</organism>
<sequence>IYYKEEDPDEYVSHYLKVEYAKKAYQYPFPCCNGEKVWERTNYEGILPPVKRKMPGRPKKARRLEFHERAGGRGEVSRVGREMHCTNCGKEGHNRKTCKEPITTAPPVRRNKPNAADKAAKAQKAKEKADRIMQKALERAKNAKEKAIRAAEKAKEKAKEKAVEKAKKAKNKAPIAPGGFGVLSFENGDQYVKLGMGRGKYYRKDAESKKTKKQCRNADTNDNGRGNNVGGGSNIVIKSPMKVPEKPLPTRWSTRSKAAAPTTPLGDDNDVVLLGEEPPAPPTAQPVRRSPMKTIDKNVAPSGPSASKRKPGRPPKANHGRDNPSFSKTPGRKASGFQFLLFGDEEM</sequence>
<keyword evidence="1" id="KW-0863">Zinc-finger</keyword>
<dbReference type="GO" id="GO:0008270">
    <property type="term" value="F:zinc ion binding"/>
    <property type="evidence" value="ECO:0007669"/>
    <property type="project" value="UniProtKB-KW"/>
</dbReference>
<gene>
    <name evidence="5" type="ORF">FRX31_013631</name>
</gene>
<dbReference type="InterPro" id="IPR036875">
    <property type="entry name" value="Znf_CCHC_sf"/>
</dbReference>
<proteinExistence type="predicted"/>
<reference evidence="5 6" key="1">
    <citation type="submission" date="2020-06" db="EMBL/GenBank/DDBJ databases">
        <title>Transcriptomic and genomic resources for Thalictrum thalictroides and T. hernandezii: Facilitating candidate gene discovery in an emerging model plant lineage.</title>
        <authorList>
            <person name="Arias T."/>
            <person name="Riano-Pachon D.M."/>
            <person name="Di Stilio V.S."/>
        </authorList>
    </citation>
    <scope>NUCLEOTIDE SEQUENCE [LARGE SCALE GENOMIC DNA]</scope>
    <source>
        <strain evidence="6">cv. WT478/WT964</strain>
        <tissue evidence="5">Leaves</tissue>
    </source>
</reference>
<feature type="non-terminal residue" evidence="5">
    <location>
        <position position="1"/>
    </location>
</feature>
<dbReference type="AlphaFoldDB" id="A0A7J6WL01"/>
<dbReference type="EMBL" id="JABWDY010015530">
    <property type="protein sequence ID" value="KAF5196782.1"/>
    <property type="molecule type" value="Genomic_DNA"/>
</dbReference>
<feature type="compositionally biased region" description="Basic residues" evidence="3">
    <location>
        <begin position="307"/>
        <end position="318"/>
    </location>
</feature>
<evidence type="ECO:0000256" key="2">
    <source>
        <dbReference type="SAM" id="Coils"/>
    </source>
</evidence>
<feature type="domain" description="CCHC-type" evidence="4">
    <location>
        <begin position="85"/>
        <end position="100"/>
    </location>
</feature>
<keyword evidence="1" id="KW-0479">Metal-binding</keyword>
<dbReference type="Proteomes" id="UP000554482">
    <property type="component" value="Unassembled WGS sequence"/>
</dbReference>
<evidence type="ECO:0000313" key="6">
    <source>
        <dbReference type="Proteomes" id="UP000554482"/>
    </source>
</evidence>
<dbReference type="InterPro" id="IPR001878">
    <property type="entry name" value="Znf_CCHC"/>
</dbReference>
<feature type="region of interest" description="Disordered" evidence="3">
    <location>
        <begin position="91"/>
        <end position="115"/>
    </location>
</feature>
<keyword evidence="1" id="KW-0862">Zinc</keyword>
<feature type="region of interest" description="Disordered" evidence="3">
    <location>
        <begin position="201"/>
        <end position="347"/>
    </location>
</feature>
<accession>A0A7J6WL01</accession>
<comment type="caution">
    <text evidence="5">The sequence shown here is derived from an EMBL/GenBank/DDBJ whole genome shotgun (WGS) entry which is preliminary data.</text>
</comment>
<dbReference type="GO" id="GO:0003676">
    <property type="term" value="F:nucleic acid binding"/>
    <property type="evidence" value="ECO:0007669"/>
    <property type="project" value="InterPro"/>
</dbReference>
<feature type="coiled-coil region" evidence="2">
    <location>
        <begin position="115"/>
        <end position="172"/>
    </location>
</feature>
<evidence type="ECO:0000259" key="4">
    <source>
        <dbReference type="PROSITE" id="PS50158"/>
    </source>
</evidence>
<name>A0A7J6WL01_THATH</name>
<dbReference type="SUPFAM" id="SSF57756">
    <property type="entry name" value="Retrovirus zinc finger-like domains"/>
    <property type="match status" value="1"/>
</dbReference>
<protein>
    <recommendedName>
        <fullName evidence="4">CCHC-type domain-containing protein</fullName>
    </recommendedName>
</protein>
<keyword evidence="2" id="KW-0175">Coiled coil</keyword>
<keyword evidence="6" id="KW-1185">Reference proteome</keyword>
<dbReference type="OrthoDB" id="1939383at2759"/>
<evidence type="ECO:0000313" key="5">
    <source>
        <dbReference type="EMBL" id="KAF5196782.1"/>
    </source>
</evidence>